<dbReference type="GO" id="GO:0005634">
    <property type="term" value="C:nucleus"/>
    <property type="evidence" value="ECO:0007669"/>
    <property type="project" value="TreeGrafter"/>
</dbReference>
<keyword evidence="5" id="KW-0812">Transmembrane</keyword>
<accession>A0A1R2BH82</accession>
<dbReference type="CDD" id="cd16454">
    <property type="entry name" value="RING-H2_PA-TM-RING"/>
    <property type="match status" value="1"/>
</dbReference>
<protein>
    <recommendedName>
        <fullName evidence="6">RING-type domain-containing protein</fullName>
    </recommendedName>
</protein>
<dbReference type="PANTHER" id="PTHR45931:SF3">
    <property type="entry name" value="RING ZINC FINGER-CONTAINING PROTEIN"/>
    <property type="match status" value="1"/>
</dbReference>
<dbReference type="GO" id="GO:0008270">
    <property type="term" value="F:zinc ion binding"/>
    <property type="evidence" value="ECO:0007669"/>
    <property type="project" value="UniProtKB-KW"/>
</dbReference>
<name>A0A1R2BH82_9CILI</name>
<dbReference type="InterPro" id="IPR051834">
    <property type="entry name" value="RING_finger_E3_ligase"/>
</dbReference>
<dbReference type="PROSITE" id="PS50089">
    <property type="entry name" value="ZF_RING_2"/>
    <property type="match status" value="1"/>
</dbReference>
<reference evidence="7 8" key="1">
    <citation type="submission" date="2016-11" db="EMBL/GenBank/DDBJ databases">
        <title>The macronuclear genome of Stentor coeruleus: a giant cell with tiny introns.</title>
        <authorList>
            <person name="Slabodnick M."/>
            <person name="Ruby J.G."/>
            <person name="Reiff S.B."/>
            <person name="Swart E.C."/>
            <person name="Gosai S."/>
            <person name="Prabakaran S."/>
            <person name="Witkowska E."/>
            <person name="Larue G.E."/>
            <person name="Fisher S."/>
            <person name="Freeman R.M."/>
            <person name="Gunawardena J."/>
            <person name="Chu W."/>
            <person name="Stover N.A."/>
            <person name="Gregory B.D."/>
            <person name="Nowacki M."/>
            <person name="Derisi J."/>
            <person name="Roy S.W."/>
            <person name="Marshall W.F."/>
            <person name="Sood P."/>
        </authorList>
    </citation>
    <scope>NUCLEOTIDE SEQUENCE [LARGE SCALE GENOMIC DNA]</scope>
    <source>
        <strain evidence="7">WM001</strain>
    </source>
</reference>
<dbReference type="OrthoDB" id="308491at2759"/>
<feature type="transmembrane region" description="Helical" evidence="5">
    <location>
        <begin position="130"/>
        <end position="155"/>
    </location>
</feature>
<dbReference type="InterPro" id="IPR001841">
    <property type="entry name" value="Znf_RING"/>
</dbReference>
<gene>
    <name evidence="7" type="ORF">SteCoe_24586</name>
</gene>
<evidence type="ECO:0000313" key="8">
    <source>
        <dbReference type="Proteomes" id="UP000187209"/>
    </source>
</evidence>
<organism evidence="7 8">
    <name type="scientific">Stentor coeruleus</name>
    <dbReference type="NCBI Taxonomy" id="5963"/>
    <lineage>
        <taxon>Eukaryota</taxon>
        <taxon>Sar</taxon>
        <taxon>Alveolata</taxon>
        <taxon>Ciliophora</taxon>
        <taxon>Postciliodesmatophora</taxon>
        <taxon>Heterotrichea</taxon>
        <taxon>Heterotrichida</taxon>
        <taxon>Stentoridae</taxon>
        <taxon>Stentor</taxon>
    </lineage>
</organism>
<evidence type="ECO:0000256" key="2">
    <source>
        <dbReference type="ARBA" id="ARBA00022771"/>
    </source>
</evidence>
<keyword evidence="2 4" id="KW-0863">Zinc-finger</keyword>
<keyword evidence="8" id="KW-1185">Reference proteome</keyword>
<evidence type="ECO:0000256" key="3">
    <source>
        <dbReference type="ARBA" id="ARBA00022833"/>
    </source>
</evidence>
<dbReference type="EMBL" id="MPUH01000650">
    <property type="protein sequence ID" value="OMJ76110.1"/>
    <property type="molecule type" value="Genomic_DNA"/>
</dbReference>
<dbReference type="GO" id="GO:0006511">
    <property type="term" value="P:ubiquitin-dependent protein catabolic process"/>
    <property type="evidence" value="ECO:0007669"/>
    <property type="project" value="TreeGrafter"/>
</dbReference>
<dbReference type="PANTHER" id="PTHR45931">
    <property type="entry name" value="SI:CH211-59O9.10"/>
    <property type="match status" value="1"/>
</dbReference>
<dbReference type="Gene3D" id="3.30.40.10">
    <property type="entry name" value="Zinc/RING finger domain, C3HC4 (zinc finger)"/>
    <property type="match status" value="1"/>
</dbReference>
<keyword evidence="5" id="KW-0472">Membrane</keyword>
<feature type="domain" description="RING-type" evidence="6">
    <location>
        <begin position="182"/>
        <end position="223"/>
    </location>
</feature>
<dbReference type="Proteomes" id="UP000187209">
    <property type="component" value="Unassembled WGS sequence"/>
</dbReference>
<comment type="caution">
    <text evidence="7">The sequence shown here is derived from an EMBL/GenBank/DDBJ whole genome shotgun (WGS) entry which is preliminary data.</text>
</comment>
<dbReference type="SUPFAM" id="SSF57850">
    <property type="entry name" value="RING/U-box"/>
    <property type="match status" value="1"/>
</dbReference>
<evidence type="ECO:0000256" key="1">
    <source>
        <dbReference type="ARBA" id="ARBA00022723"/>
    </source>
</evidence>
<evidence type="ECO:0000259" key="6">
    <source>
        <dbReference type="PROSITE" id="PS50089"/>
    </source>
</evidence>
<dbReference type="AlphaFoldDB" id="A0A1R2BH82"/>
<evidence type="ECO:0000256" key="4">
    <source>
        <dbReference type="PROSITE-ProRule" id="PRU00175"/>
    </source>
</evidence>
<feature type="transmembrane region" description="Helical" evidence="5">
    <location>
        <begin position="84"/>
        <end position="107"/>
    </location>
</feature>
<keyword evidence="1" id="KW-0479">Metal-binding</keyword>
<evidence type="ECO:0000256" key="5">
    <source>
        <dbReference type="SAM" id="Phobius"/>
    </source>
</evidence>
<keyword evidence="5" id="KW-1133">Transmembrane helix</keyword>
<keyword evidence="3" id="KW-0862">Zinc</keyword>
<sequence>MEREENSSPCNCCWTFVVICGISTMLVKWDINAITDWQNLDNFSFPHLWTLGMSITLTIAWFSLPILITLLACRADRAAKIVGVMLLICCGPNLFIWNVMGCAIGAFEFSDFCVAKDNCSLDPMVIAMKIFTWGLLFLISLACNWGLFSIMIAACKDFRLKAKIRKWRQTKSKGETLIESSCSICLDEFIKGEKIRELDCKHEFHPDCIDIWMQNHYTCPICRKLYEV</sequence>
<dbReference type="InterPro" id="IPR013083">
    <property type="entry name" value="Znf_RING/FYVE/PHD"/>
</dbReference>
<dbReference type="Pfam" id="PF13639">
    <property type="entry name" value="zf-RING_2"/>
    <property type="match status" value="1"/>
</dbReference>
<feature type="transmembrane region" description="Helical" evidence="5">
    <location>
        <begin position="12"/>
        <end position="29"/>
    </location>
</feature>
<dbReference type="GO" id="GO:0061630">
    <property type="term" value="F:ubiquitin protein ligase activity"/>
    <property type="evidence" value="ECO:0007669"/>
    <property type="project" value="TreeGrafter"/>
</dbReference>
<feature type="transmembrane region" description="Helical" evidence="5">
    <location>
        <begin position="49"/>
        <end position="72"/>
    </location>
</feature>
<proteinExistence type="predicted"/>
<dbReference type="SMART" id="SM00184">
    <property type="entry name" value="RING"/>
    <property type="match status" value="1"/>
</dbReference>
<evidence type="ECO:0000313" key="7">
    <source>
        <dbReference type="EMBL" id="OMJ76110.1"/>
    </source>
</evidence>